<reference evidence="1 2" key="1">
    <citation type="submission" date="2014-04" db="EMBL/GenBank/DDBJ databases">
        <authorList>
            <consortium name="DOE Joint Genome Institute"/>
            <person name="Kuo A."/>
            <person name="Girlanda M."/>
            <person name="Perotto S."/>
            <person name="Kohler A."/>
            <person name="Nagy L.G."/>
            <person name="Floudas D."/>
            <person name="Copeland A."/>
            <person name="Barry K.W."/>
            <person name="Cichocki N."/>
            <person name="Veneault-Fourrey C."/>
            <person name="LaButti K."/>
            <person name="Lindquist E.A."/>
            <person name="Lipzen A."/>
            <person name="Lundell T."/>
            <person name="Morin E."/>
            <person name="Murat C."/>
            <person name="Sun H."/>
            <person name="Tunlid A."/>
            <person name="Henrissat B."/>
            <person name="Grigoriev I.V."/>
            <person name="Hibbett D.S."/>
            <person name="Martin F."/>
            <person name="Nordberg H.P."/>
            <person name="Cantor M.N."/>
            <person name="Hua S.X."/>
        </authorList>
    </citation>
    <scope>NUCLEOTIDE SEQUENCE [LARGE SCALE GENOMIC DNA]</scope>
    <source>
        <strain evidence="1 2">MUT 4182</strain>
    </source>
</reference>
<gene>
    <name evidence="1" type="ORF">M407DRAFT_242148</name>
</gene>
<dbReference type="EMBL" id="KN822970">
    <property type="protein sequence ID" value="KIO30652.1"/>
    <property type="molecule type" value="Genomic_DNA"/>
</dbReference>
<dbReference type="AlphaFoldDB" id="A0A0C3MAD6"/>
<accession>A0A0C3MAD6</accession>
<protein>
    <submittedName>
        <fullName evidence="1">Uncharacterized protein</fullName>
    </submittedName>
</protein>
<evidence type="ECO:0000313" key="1">
    <source>
        <dbReference type="EMBL" id="KIO30652.1"/>
    </source>
</evidence>
<organism evidence="1 2">
    <name type="scientific">Tulasnella calospora MUT 4182</name>
    <dbReference type="NCBI Taxonomy" id="1051891"/>
    <lineage>
        <taxon>Eukaryota</taxon>
        <taxon>Fungi</taxon>
        <taxon>Dikarya</taxon>
        <taxon>Basidiomycota</taxon>
        <taxon>Agaricomycotina</taxon>
        <taxon>Agaricomycetes</taxon>
        <taxon>Cantharellales</taxon>
        <taxon>Tulasnellaceae</taxon>
        <taxon>Tulasnella</taxon>
    </lineage>
</organism>
<dbReference type="Proteomes" id="UP000054248">
    <property type="component" value="Unassembled WGS sequence"/>
</dbReference>
<keyword evidence="2" id="KW-1185">Reference proteome</keyword>
<reference evidence="2" key="2">
    <citation type="submission" date="2015-01" db="EMBL/GenBank/DDBJ databases">
        <title>Evolutionary Origins and Diversification of the Mycorrhizal Mutualists.</title>
        <authorList>
            <consortium name="DOE Joint Genome Institute"/>
            <consortium name="Mycorrhizal Genomics Consortium"/>
            <person name="Kohler A."/>
            <person name="Kuo A."/>
            <person name="Nagy L.G."/>
            <person name="Floudas D."/>
            <person name="Copeland A."/>
            <person name="Barry K.W."/>
            <person name="Cichocki N."/>
            <person name="Veneault-Fourrey C."/>
            <person name="LaButti K."/>
            <person name="Lindquist E.A."/>
            <person name="Lipzen A."/>
            <person name="Lundell T."/>
            <person name="Morin E."/>
            <person name="Murat C."/>
            <person name="Riley R."/>
            <person name="Ohm R."/>
            <person name="Sun H."/>
            <person name="Tunlid A."/>
            <person name="Henrissat B."/>
            <person name="Grigoriev I.V."/>
            <person name="Hibbett D.S."/>
            <person name="Martin F."/>
        </authorList>
    </citation>
    <scope>NUCLEOTIDE SEQUENCE [LARGE SCALE GENOMIC DNA]</scope>
    <source>
        <strain evidence="2">MUT 4182</strain>
    </source>
</reference>
<sequence length="91" mass="9845">MESGSIEFVVIECVDAVTPRSSRGDDAPWQLISCTVLANGEVIPAWQKDSGSITLFAFVGEPGLYLVPDPTAYGGRWGNEKKAKLFIEPTN</sequence>
<dbReference type="HOGENOM" id="CLU_2428687_0_0_1"/>
<evidence type="ECO:0000313" key="2">
    <source>
        <dbReference type="Proteomes" id="UP000054248"/>
    </source>
</evidence>
<name>A0A0C3MAD6_9AGAM</name>
<proteinExistence type="predicted"/>